<reference evidence="1" key="1">
    <citation type="submission" date="2022-08" db="EMBL/GenBank/DDBJ databases">
        <title>Genome Sequence of Fusarium decemcellulare.</title>
        <authorList>
            <person name="Buettner E."/>
        </authorList>
    </citation>
    <scope>NUCLEOTIDE SEQUENCE</scope>
    <source>
        <strain evidence="1">Babe19</strain>
    </source>
</reference>
<accession>A0ACC1RGY8</accession>
<comment type="caution">
    <text evidence="1">The sequence shown here is derived from an EMBL/GenBank/DDBJ whole genome shotgun (WGS) entry which is preliminary data.</text>
</comment>
<keyword evidence="2" id="KW-1185">Reference proteome</keyword>
<protein>
    <submittedName>
        <fullName evidence="1">Uncharacterized protein</fullName>
    </submittedName>
</protein>
<proteinExistence type="predicted"/>
<organism evidence="1 2">
    <name type="scientific">Fusarium decemcellulare</name>
    <dbReference type="NCBI Taxonomy" id="57161"/>
    <lineage>
        <taxon>Eukaryota</taxon>
        <taxon>Fungi</taxon>
        <taxon>Dikarya</taxon>
        <taxon>Ascomycota</taxon>
        <taxon>Pezizomycotina</taxon>
        <taxon>Sordariomycetes</taxon>
        <taxon>Hypocreomycetidae</taxon>
        <taxon>Hypocreales</taxon>
        <taxon>Nectriaceae</taxon>
        <taxon>Fusarium</taxon>
        <taxon>Fusarium decemcellulare species complex</taxon>
    </lineage>
</organism>
<name>A0ACC1RGY8_9HYPO</name>
<gene>
    <name evidence="1" type="ORF">NM208_g14959</name>
</gene>
<evidence type="ECO:0000313" key="1">
    <source>
        <dbReference type="EMBL" id="KAJ3515503.1"/>
    </source>
</evidence>
<evidence type="ECO:0000313" key="2">
    <source>
        <dbReference type="Proteomes" id="UP001148629"/>
    </source>
</evidence>
<dbReference type="EMBL" id="JANRMS010003750">
    <property type="protein sequence ID" value="KAJ3515503.1"/>
    <property type="molecule type" value="Genomic_DNA"/>
</dbReference>
<dbReference type="Proteomes" id="UP001148629">
    <property type="component" value="Unassembled WGS sequence"/>
</dbReference>
<sequence length="102" mass="11612">MTSSAASPRTAARCLAGVRQAEWVAWANKAAGTQVNEHLGWGLAGWKFWFQDRAFYKLLMDGIYTPFIWRVFDGKRKKWDGAKAEIEKVNAYVEAAKKKKTE</sequence>